<feature type="transmembrane region" description="Helical" evidence="2">
    <location>
        <begin position="210"/>
        <end position="234"/>
    </location>
</feature>
<evidence type="ECO:0000313" key="4">
    <source>
        <dbReference type="Proteomes" id="UP001221757"/>
    </source>
</evidence>
<feature type="compositionally biased region" description="Pro residues" evidence="1">
    <location>
        <begin position="24"/>
        <end position="33"/>
    </location>
</feature>
<proteinExistence type="predicted"/>
<reference evidence="3" key="1">
    <citation type="submission" date="2023-03" db="EMBL/GenBank/DDBJ databases">
        <title>Massive genome expansion in bonnet fungi (Mycena s.s.) driven by repeated elements and novel gene families across ecological guilds.</title>
        <authorList>
            <consortium name="Lawrence Berkeley National Laboratory"/>
            <person name="Harder C.B."/>
            <person name="Miyauchi S."/>
            <person name="Viragh M."/>
            <person name="Kuo A."/>
            <person name="Thoen E."/>
            <person name="Andreopoulos B."/>
            <person name="Lu D."/>
            <person name="Skrede I."/>
            <person name="Drula E."/>
            <person name="Henrissat B."/>
            <person name="Morin E."/>
            <person name="Kohler A."/>
            <person name="Barry K."/>
            <person name="LaButti K."/>
            <person name="Morin E."/>
            <person name="Salamov A."/>
            <person name="Lipzen A."/>
            <person name="Mereny Z."/>
            <person name="Hegedus B."/>
            <person name="Baldrian P."/>
            <person name="Stursova M."/>
            <person name="Weitz H."/>
            <person name="Taylor A."/>
            <person name="Grigoriev I.V."/>
            <person name="Nagy L.G."/>
            <person name="Martin F."/>
            <person name="Kauserud H."/>
        </authorList>
    </citation>
    <scope>NUCLEOTIDE SEQUENCE</scope>
    <source>
        <strain evidence="3">CBHHK067</strain>
    </source>
</reference>
<keyword evidence="2" id="KW-1133">Transmembrane helix</keyword>
<organism evidence="3 4">
    <name type="scientific">Mycena rosella</name>
    <name type="common">Pink bonnet</name>
    <name type="synonym">Agaricus rosellus</name>
    <dbReference type="NCBI Taxonomy" id="1033263"/>
    <lineage>
        <taxon>Eukaryota</taxon>
        <taxon>Fungi</taxon>
        <taxon>Dikarya</taxon>
        <taxon>Basidiomycota</taxon>
        <taxon>Agaricomycotina</taxon>
        <taxon>Agaricomycetes</taxon>
        <taxon>Agaricomycetidae</taxon>
        <taxon>Agaricales</taxon>
        <taxon>Marasmiineae</taxon>
        <taxon>Mycenaceae</taxon>
        <taxon>Mycena</taxon>
    </lineage>
</organism>
<feature type="transmembrane region" description="Helical" evidence="2">
    <location>
        <begin position="123"/>
        <end position="143"/>
    </location>
</feature>
<protein>
    <submittedName>
        <fullName evidence="3">Uncharacterized protein</fullName>
    </submittedName>
</protein>
<comment type="caution">
    <text evidence="3">The sequence shown here is derived from an EMBL/GenBank/DDBJ whole genome shotgun (WGS) entry which is preliminary data.</text>
</comment>
<evidence type="ECO:0000256" key="1">
    <source>
        <dbReference type="SAM" id="MobiDB-lite"/>
    </source>
</evidence>
<feature type="compositionally biased region" description="Polar residues" evidence="1">
    <location>
        <begin position="36"/>
        <end position="45"/>
    </location>
</feature>
<keyword evidence="4" id="KW-1185">Reference proteome</keyword>
<sequence>MADVHSTGASSTYGRALAQTRPGSPSPIPPLPFPQRASSWSSTPESPRRLKVTGWRLLNTGVILRLGIYKAVATYFGQTTAPSTLDWVIGVVWTLISYWVGFIEQDHPTYAEWFFQEDLSDGLWKGPVAILVLFAAGGGFWAAKFVGREEDRLVIALLKILGVYFGAAMMLVALSGLVFIVLALLWSEFANFFDRPPAVRRSNWSPNRPLIIFIYFILVILWIIISECLLLRVLQLTLTPARSVCPRWTGSCQVDALVGHR</sequence>
<feature type="transmembrane region" description="Helical" evidence="2">
    <location>
        <begin position="84"/>
        <end position="103"/>
    </location>
</feature>
<dbReference type="AlphaFoldDB" id="A0AAD7H2R0"/>
<dbReference type="Proteomes" id="UP001221757">
    <property type="component" value="Unassembled WGS sequence"/>
</dbReference>
<gene>
    <name evidence="3" type="ORF">B0H17DRAFT_2661</name>
</gene>
<accession>A0AAD7H2R0</accession>
<evidence type="ECO:0000256" key="2">
    <source>
        <dbReference type="SAM" id="Phobius"/>
    </source>
</evidence>
<name>A0AAD7H2R0_MYCRO</name>
<keyword evidence="2" id="KW-0472">Membrane</keyword>
<feature type="region of interest" description="Disordered" evidence="1">
    <location>
        <begin position="1"/>
        <end position="47"/>
    </location>
</feature>
<keyword evidence="2" id="KW-0812">Transmembrane</keyword>
<evidence type="ECO:0000313" key="3">
    <source>
        <dbReference type="EMBL" id="KAJ7710542.1"/>
    </source>
</evidence>
<feature type="transmembrane region" description="Helical" evidence="2">
    <location>
        <begin position="163"/>
        <end position="186"/>
    </location>
</feature>
<dbReference type="EMBL" id="JARKIE010000001">
    <property type="protein sequence ID" value="KAJ7710542.1"/>
    <property type="molecule type" value="Genomic_DNA"/>
</dbReference>